<feature type="transmembrane region" description="Helical" evidence="2">
    <location>
        <begin position="98"/>
        <end position="118"/>
    </location>
</feature>
<keyword evidence="2" id="KW-0472">Membrane</keyword>
<keyword evidence="2" id="KW-1133">Transmembrane helix</keyword>
<sequence length="226" mass="26023">MLKKIGLGLLFLLLCVSLSYGVMSTTDIVSDKIRNFYNEENQGGGSELGSSHLGSGRTISERRLEEPVTVDEYLPWFAEPFTGIGVVGDSLLDNVKKYAIEILLPLVAVIFLICIHRYRKKKREKEMKITSATIKDKLLLMKDHSNENSGTNMSASLEEINEIRRIVRDWERQLNFLARKKANETIQEWFERINGPVEIIPIYEKVRYGEKISTKQELLYLRKVLK</sequence>
<dbReference type="EMBL" id="JAFBDZ010000005">
    <property type="protein sequence ID" value="MBM7587705.1"/>
    <property type="molecule type" value="Genomic_DNA"/>
</dbReference>
<dbReference type="RefSeq" id="WP_205174873.1">
    <property type="nucleotide sequence ID" value="NZ_JAFBDZ010000005.1"/>
</dbReference>
<organism evidence="3 4">
    <name type="scientific">Rossellomorea pakistanensis</name>
    <dbReference type="NCBI Taxonomy" id="992288"/>
    <lineage>
        <taxon>Bacteria</taxon>
        <taxon>Bacillati</taxon>
        <taxon>Bacillota</taxon>
        <taxon>Bacilli</taxon>
        <taxon>Bacillales</taxon>
        <taxon>Bacillaceae</taxon>
        <taxon>Rossellomorea</taxon>
    </lineage>
</organism>
<keyword evidence="2" id="KW-0812">Transmembrane</keyword>
<evidence type="ECO:0000256" key="2">
    <source>
        <dbReference type="SAM" id="Phobius"/>
    </source>
</evidence>
<feature type="coiled-coil region" evidence="1">
    <location>
        <begin position="153"/>
        <end position="187"/>
    </location>
</feature>
<evidence type="ECO:0000313" key="3">
    <source>
        <dbReference type="EMBL" id="MBM7587705.1"/>
    </source>
</evidence>
<dbReference type="Proteomes" id="UP001646157">
    <property type="component" value="Unassembled WGS sequence"/>
</dbReference>
<proteinExistence type="predicted"/>
<keyword evidence="1" id="KW-0175">Coiled coil</keyword>
<evidence type="ECO:0000256" key="1">
    <source>
        <dbReference type="SAM" id="Coils"/>
    </source>
</evidence>
<evidence type="ECO:0000313" key="4">
    <source>
        <dbReference type="Proteomes" id="UP001646157"/>
    </source>
</evidence>
<comment type="caution">
    <text evidence="3">The sequence shown here is derived from an EMBL/GenBank/DDBJ whole genome shotgun (WGS) entry which is preliminary data.</text>
</comment>
<reference evidence="3 4" key="1">
    <citation type="submission" date="2021-01" db="EMBL/GenBank/DDBJ databases">
        <title>Genomic Encyclopedia of Type Strains, Phase IV (KMG-IV): sequencing the most valuable type-strain genomes for metagenomic binning, comparative biology and taxonomic classification.</title>
        <authorList>
            <person name="Goeker M."/>
        </authorList>
    </citation>
    <scope>NUCLEOTIDE SEQUENCE [LARGE SCALE GENOMIC DNA]</scope>
    <source>
        <strain evidence="3 4">DSM 24834</strain>
    </source>
</reference>
<name>A0ABS2NIP4_9BACI</name>
<gene>
    <name evidence="3" type="ORF">JOC86_004279</name>
</gene>
<accession>A0ABS2NIP4</accession>
<protein>
    <submittedName>
        <fullName evidence="3">Uncharacterized protein</fullName>
    </submittedName>
</protein>
<keyword evidence="4" id="KW-1185">Reference proteome</keyword>